<keyword evidence="4" id="KW-0804">Transcription</keyword>
<dbReference type="PRINTS" id="PR00036">
    <property type="entry name" value="HTHLACI"/>
</dbReference>
<reference evidence="6" key="1">
    <citation type="journal article" date="2022" name="Int. J. Syst. Evol. Microbiol.">
        <title>Apilactobacillus apisilvae sp. nov., Nicolia spurrieriana gen. nov. sp. nov., Bombilactobacillus folatiphilus sp. nov. and Bombilactobacillus thymidiniphilus sp. nov., four new lactic acid bacterial isolates from stingless bees Tetragonula carbonaria and Austroplebeia australis.</title>
        <authorList>
            <person name="Oliphant S.A."/>
            <person name="Watson-Haigh N.S."/>
            <person name="Sumby K.M."/>
            <person name="Gardner J."/>
            <person name="Groom S."/>
            <person name="Jiranek V."/>
        </authorList>
    </citation>
    <scope>NUCLEOTIDE SEQUENCE</scope>
    <source>
        <strain evidence="6">SG4_D2</strain>
    </source>
</reference>
<keyword evidence="3" id="KW-0238">DNA-binding</keyword>
<dbReference type="InterPro" id="IPR046335">
    <property type="entry name" value="LacI/GalR-like_sensor"/>
</dbReference>
<dbReference type="SUPFAM" id="SSF47413">
    <property type="entry name" value="lambda repressor-like DNA-binding domains"/>
    <property type="match status" value="1"/>
</dbReference>
<dbReference type="SUPFAM" id="SSF53822">
    <property type="entry name" value="Periplasmic binding protein-like I"/>
    <property type="match status" value="1"/>
</dbReference>
<evidence type="ECO:0000259" key="5">
    <source>
        <dbReference type="PROSITE" id="PS50932"/>
    </source>
</evidence>
<dbReference type="InterPro" id="IPR028082">
    <property type="entry name" value="Peripla_BP_I"/>
</dbReference>
<dbReference type="Proteomes" id="UP000831495">
    <property type="component" value="Chromosome"/>
</dbReference>
<dbReference type="Gene3D" id="1.10.260.40">
    <property type="entry name" value="lambda repressor-like DNA-binding domains"/>
    <property type="match status" value="1"/>
</dbReference>
<dbReference type="Gene3D" id="3.40.50.2300">
    <property type="match status" value="2"/>
</dbReference>
<gene>
    <name evidence="6" type="ORF">MOO45_03000</name>
</gene>
<dbReference type="RefSeq" id="WP_249514907.1">
    <property type="nucleotide sequence ID" value="NZ_CP093366.1"/>
</dbReference>
<dbReference type="SMART" id="SM00354">
    <property type="entry name" value="HTH_LACI"/>
    <property type="match status" value="1"/>
</dbReference>
<dbReference type="Pfam" id="PF00356">
    <property type="entry name" value="LacI"/>
    <property type="match status" value="1"/>
</dbReference>
<dbReference type="CDD" id="cd01392">
    <property type="entry name" value="HTH_LacI"/>
    <property type="match status" value="1"/>
</dbReference>
<dbReference type="PROSITE" id="PS00356">
    <property type="entry name" value="HTH_LACI_1"/>
    <property type="match status" value="1"/>
</dbReference>
<dbReference type="PROSITE" id="PS50932">
    <property type="entry name" value="HTH_LACI_2"/>
    <property type="match status" value="1"/>
</dbReference>
<dbReference type="PANTHER" id="PTHR30146:SF95">
    <property type="entry name" value="RIBOSE OPERON REPRESSOR"/>
    <property type="match status" value="1"/>
</dbReference>
<dbReference type="Pfam" id="PF13377">
    <property type="entry name" value="Peripla_BP_3"/>
    <property type="match status" value="1"/>
</dbReference>
<dbReference type="PANTHER" id="PTHR30146">
    <property type="entry name" value="LACI-RELATED TRANSCRIPTIONAL REPRESSOR"/>
    <property type="match status" value="1"/>
</dbReference>
<keyword evidence="2" id="KW-0805">Transcription regulation</keyword>
<dbReference type="InterPro" id="IPR010982">
    <property type="entry name" value="Lambda_DNA-bd_dom_sf"/>
</dbReference>
<accession>A0ABY4PAP7</accession>
<name>A0ABY4PAP7_9LACO</name>
<sequence length="335" mass="36928">MTKKISIKDIAAISGVSPATVSRVINNNGRFSEQTRQKVTKVIEKYNYQTNTLAKGLRMQKSNTIGIIVPDLANTFFSALVEKIENQFFSKNYSTIICDSKRNITKEIAYIQMLEAKSVDGLIVISGQKMFDSSTLNRAVPVVCIDRKPSNKTDAFISSNHYQGAVIATQALLEAKTQPVLFKVHGQSSSINDRIQGFKDTLQQNLTTDSIIDISATNQAGSNERRLELRTQLRNLMGKQTLPLGIFAYSDTLAADLITAARDLNLSIPGDLKIIGFDDAPIAKYCYPELTTIHQDTSKIALAASQQLIDAMQNNRQTAANNTIINVHLVKRGTV</sequence>
<evidence type="ECO:0000256" key="3">
    <source>
        <dbReference type="ARBA" id="ARBA00023125"/>
    </source>
</evidence>
<evidence type="ECO:0000313" key="6">
    <source>
        <dbReference type="EMBL" id="UQS82629.1"/>
    </source>
</evidence>
<dbReference type="EMBL" id="CP093366">
    <property type="protein sequence ID" value="UQS82629.1"/>
    <property type="molecule type" value="Genomic_DNA"/>
</dbReference>
<organism evidence="6 7">
    <name type="scientific">Bombilactobacillus folatiphilus</name>
    <dbReference type="NCBI Taxonomy" id="2923362"/>
    <lineage>
        <taxon>Bacteria</taxon>
        <taxon>Bacillati</taxon>
        <taxon>Bacillota</taxon>
        <taxon>Bacilli</taxon>
        <taxon>Lactobacillales</taxon>
        <taxon>Lactobacillaceae</taxon>
        <taxon>Bombilactobacillus</taxon>
    </lineage>
</organism>
<dbReference type="InterPro" id="IPR000843">
    <property type="entry name" value="HTH_LacI"/>
</dbReference>
<keyword evidence="7" id="KW-1185">Reference proteome</keyword>
<feature type="domain" description="HTH lacI-type" evidence="5">
    <location>
        <begin position="5"/>
        <end position="59"/>
    </location>
</feature>
<proteinExistence type="predicted"/>
<evidence type="ECO:0000313" key="7">
    <source>
        <dbReference type="Proteomes" id="UP000831495"/>
    </source>
</evidence>
<evidence type="ECO:0000256" key="1">
    <source>
        <dbReference type="ARBA" id="ARBA00022491"/>
    </source>
</evidence>
<protein>
    <submittedName>
        <fullName evidence="6">LacI family transcriptional regulator</fullName>
    </submittedName>
</protein>
<keyword evidence="1" id="KW-0678">Repressor</keyword>
<evidence type="ECO:0000256" key="4">
    <source>
        <dbReference type="ARBA" id="ARBA00023163"/>
    </source>
</evidence>
<dbReference type="CDD" id="cd06291">
    <property type="entry name" value="PBP1_Qymf-like"/>
    <property type="match status" value="1"/>
</dbReference>
<evidence type="ECO:0000256" key="2">
    <source>
        <dbReference type="ARBA" id="ARBA00023015"/>
    </source>
</evidence>